<comment type="caution">
    <text evidence="4">The sequence shown here is derived from an EMBL/GenBank/DDBJ whole genome shotgun (WGS) entry which is preliminary data.</text>
</comment>
<accession>A0ABT5WUW1</accession>
<keyword evidence="1" id="KW-0378">Hydrolase</keyword>
<gene>
    <name evidence="4" type="ORF">PYV00_18255</name>
</gene>
<reference evidence="4 5" key="1">
    <citation type="submission" date="2023-03" db="EMBL/GenBank/DDBJ databases">
        <title>NovoSphingobium album sp. nov. isolated from polycyclic aromatic hydrocarbons- and heavy-metal polluted soil.</title>
        <authorList>
            <person name="Liu Z."/>
            <person name="Wang K."/>
        </authorList>
    </citation>
    <scope>NUCLEOTIDE SEQUENCE [LARGE SCALE GENOMIC DNA]</scope>
    <source>
        <strain evidence="4 5">H3SJ31-1</strain>
    </source>
</reference>
<dbReference type="PANTHER" id="PTHR42776:SF27">
    <property type="entry name" value="DIPEPTIDYL PEPTIDASE FAMILY MEMBER 6"/>
    <property type="match status" value="1"/>
</dbReference>
<dbReference type="InterPro" id="IPR001375">
    <property type="entry name" value="Peptidase_S9_cat"/>
</dbReference>
<evidence type="ECO:0000256" key="2">
    <source>
        <dbReference type="SAM" id="SignalP"/>
    </source>
</evidence>
<dbReference type="Proteomes" id="UP001216253">
    <property type="component" value="Unassembled WGS sequence"/>
</dbReference>
<keyword evidence="5" id="KW-1185">Reference proteome</keyword>
<evidence type="ECO:0000313" key="5">
    <source>
        <dbReference type="Proteomes" id="UP001216253"/>
    </source>
</evidence>
<name>A0ABT5WUW1_9SPHN</name>
<dbReference type="PANTHER" id="PTHR42776">
    <property type="entry name" value="SERINE PEPTIDASE S9 FAMILY MEMBER"/>
    <property type="match status" value="1"/>
</dbReference>
<evidence type="ECO:0000256" key="1">
    <source>
        <dbReference type="ARBA" id="ARBA00022801"/>
    </source>
</evidence>
<dbReference type="SUPFAM" id="SSF82171">
    <property type="entry name" value="DPP6 N-terminal domain-like"/>
    <property type="match status" value="1"/>
</dbReference>
<dbReference type="RefSeq" id="WP_275229730.1">
    <property type="nucleotide sequence ID" value="NZ_JARESE010000062.1"/>
</dbReference>
<dbReference type="SUPFAM" id="SSF53474">
    <property type="entry name" value="alpha/beta-Hydrolases"/>
    <property type="match status" value="1"/>
</dbReference>
<dbReference type="InterPro" id="IPR029058">
    <property type="entry name" value="AB_hydrolase_fold"/>
</dbReference>
<proteinExistence type="predicted"/>
<protein>
    <submittedName>
        <fullName evidence="4">S9 family peptidase</fullName>
    </submittedName>
</protein>
<feature type="chain" id="PRO_5045289250" evidence="2">
    <location>
        <begin position="23"/>
        <end position="662"/>
    </location>
</feature>
<feature type="domain" description="Peptidase S9 prolyl oligopeptidase catalytic" evidence="3">
    <location>
        <begin position="453"/>
        <end position="659"/>
    </location>
</feature>
<dbReference type="Gene3D" id="3.40.50.1820">
    <property type="entry name" value="alpha/beta hydrolase"/>
    <property type="match status" value="1"/>
</dbReference>
<keyword evidence="2" id="KW-0732">Signal</keyword>
<evidence type="ECO:0000313" key="4">
    <source>
        <dbReference type="EMBL" id="MDE8653647.1"/>
    </source>
</evidence>
<dbReference type="EMBL" id="JARESE010000062">
    <property type="protein sequence ID" value="MDE8653647.1"/>
    <property type="molecule type" value="Genomic_DNA"/>
</dbReference>
<feature type="signal peptide" evidence="2">
    <location>
        <begin position="1"/>
        <end position="22"/>
    </location>
</feature>
<evidence type="ECO:0000259" key="3">
    <source>
        <dbReference type="Pfam" id="PF00326"/>
    </source>
</evidence>
<sequence>MARNILLAGIVGLGLASGPVLAQSADQVAAKFGARESVRSISISPEGKQIVIVGPRSDGGENAVVVDLATAGAVPVFSAKGRTEQITHCQFILETRVVCEAYFNEGSNRDIAASTRLVSLTSDGKDMKVLSAPQPFNAYFSSRFGGGILDYTVPGDPASVLMTRWFSPEQTTGKLTARTDSGLGVERVNVLTGARKVVVPPRESASGFVSDGNGNVRLMVTQPARESGYVDRKINYLYRDAAEGGWNPLGSAVFDGGRVKGFSPVAVDGTRNVVYGFDDNNGFLALYERALDGIGTTRLVLAHPGTEVDGLMQIGRKQRVIGASFASDRRYAEYFDPELGQLTKKLAKALGGDKQLSIIDASADESRLIIFAASDTDPGQYYLYDKATHKLGGLMPNRPDLEGVALGTMKAISYPSADGTIVPAYLTLPPGSSGKGLPAIVMPHGGPGARDEWGFDWLAQYFAVRGYAVLQPQFRGSTGFGSAWFQKNGFQSWDKSIDDVNSAGRWLVSQGISPSDKLAIVGWSYGGYAALQSAVVDPQLFKAIVAIAPVTDFDKFRSEFSDMSNYVIMDNLIGNGPHIQAGSPARHADRFVAPVLMFHGDADRNVAVGESRLMEEKLKGAGKSVRYVEFPGLAHSLDDTAARTRMLSESDAFLRQTLGLGK</sequence>
<dbReference type="Pfam" id="PF00326">
    <property type="entry name" value="Peptidase_S9"/>
    <property type="match status" value="1"/>
</dbReference>
<organism evidence="4 5">
    <name type="scientific">Novosphingobium album</name>
    <name type="common">ex Liu et al. 2023</name>
    <dbReference type="NCBI Taxonomy" id="3031130"/>
    <lineage>
        <taxon>Bacteria</taxon>
        <taxon>Pseudomonadati</taxon>
        <taxon>Pseudomonadota</taxon>
        <taxon>Alphaproteobacteria</taxon>
        <taxon>Sphingomonadales</taxon>
        <taxon>Sphingomonadaceae</taxon>
        <taxon>Novosphingobium</taxon>
    </lineage>
</organism>